<proteinExistence type="inferred from homology"/>
<dbReference type="EMBL" id="JACHIV010000001">
    <property type="protein sequence ID" value="MBB5067719.1"/>
    <property type="molecule type" value="Genomic_DNA"/>
</dbReference>
<comment type="similarity">
    <text evidence="1">Belongs to the peptidase S33 family.</text>
</comment>
<dbReference type="Proteomes" id="UP000580474">
    <property type="component" value="Unassembled WGS sequence"/>
</dbReference>
<keyword evidence="2 5" id="KW-0732">Signal</keyword>
<evidence type="ECO:0000256" key="4">
    <source>
        <dbReference type="SAM" id="MobiDB-lite"/>
    </source>
</evidence>
<dbReference type="GO" id="GO:0016787">
    <property type="term" value="F:hydrolase activity"/>
    <property type="evidence" value="ECO:0007669"/>
    <property type="project" value="UniProtKB-KW"/>
</dbReference>
<dbReference type="PANTHER" id="PTHR43248:SF29">
    <property type="entry name" value="TRIPEPTIDYL AMINOPEPTIDASE"/>
    <property type="match status" value="1"/>
</dbReference>
<dbReference type="PANTHER" id="PTHR43248">
    <property type="entry name" value="2-SUCCINYL-6-HYDROXY-2,4-CYCLOHEXADIENE-1-CARBOXYLATE SYNTHASE"/>
    <property type="match status" value="1"/>
</dbReference>
<evidence type="ECO:0000313" key="8">
    <source>
        <dbReference type="EMBL" id="MBB5067719.1"/>
    </source>
</evidence>
<dbReference type="InterPro" id="IPR029058">
    <property type="entry name" value="AB_hydrolase_fold"/>
</dbReference>
<dbReference type="SUPFAM" id="SSF53474">
    <property type="entry name" value="alpha/beta-Hydrolases"/>
    <property type="match status" value="1"/>
</dbReference>
<feature type="chain" id="PRO_5032941657" evidence="5">
    <location>
        <begin position="29"/>
        <end position="576"/>
    </location>
</feature>
<dbReference type="AlphaFoldDB" id="A0A840NEG6"/>
<evidence type="ECO:0000256" key="1">
    <source>
        <dbReference type="ARBA" id="ARBA00010088"/>
    </source>
</evidence>
<evidence type="ECO:0000259" key="6">
    <source>
        <dbReference type="Pfam" id="PF00561"/>
    </source>
</evidence>
<comment type="caution">
    <text evidence="8">The sequence shown here is derived from an EMBL/GenBank/DDBJ whole genome shotgun (WGS) entry which is preliminary data.</text>
</comment>
<protein>
    <submittedName>
        <fullName evidence="8">Pimeloyl-ACP methyl ester carboxylesterase</fullName>
    </submittedName>
</protein>
<accession>A0A840NEG6</accession>
<feature type="domain" description="AB hydrolase-1" evidence="6">
    <location>
        <begin position="95"/>
        <end position="289"/>
    </location>
</feature>
<evidence type="ECO:0000259" key="7">
    <source>
        <dbReference type="Pfam" id="PF08386"/>
    </source>
</evidence>
<dbReference type="Pfam" id="PF00561">
    <property type="entry name" value="Abhydrolase_1"/>
    <property type="match status" value="1"/>
</dbReference>
<feature type="domain" description="Peptidase S33 tripeptidyl aminopeptidase-like C-terminal" evidence="7">
    <location>
        <begin position="424"/>
        <end position="521"/>
    </location>
</feature>
<sequence length="576" mass="61233">MRDSAKRAALTAACLGLAVTGLPGVASAAENTAPPKYSGQQLAWGPCPFEPAEGALPAECAVVTVPRDWANPEAGPDLAVSISRVRAGGERQGSLLVNPGGPGAQGSSMAGSIAGIEPDLHQGYDLIGMDPRGTGHEGADAPQQPGFLCDVPLDRLPRGTDLDARDRSAESIAEHQKTPRAIAEACQSDAVAPYITTWQTAHDMDLIRALLHEEKLNYLGYSYGTWLGAKYASLFPHNSGRMILDSNVNWQGRLQAAFEDFPRIGQRWFDDVYLPWTTRQFPELVGTDVDSARRTWEDVRAFYAAQGIAPDSFDAMFVGVGSEIGWALSSSVLIAGINEMNGQPPEPARSAALQTMLDEQARANFGVPLTELTPQRVADGLAEDYAPVSGTRYAVACGDQPTRSAQWYEELSDHQGPDLPLNGWAYGLSETCGYWSDAPRQELPQLPPEVAANVLVVQGEFDPQTAYEQGGAAVDAAGGVSMVSVDDSPTHGQYAMANNPCVDGMVNVFLLHGSRPADAVCPSVPLLGEDEVFPVDGPVTSAPAPMPADIGTGPDHPELRRSLQDQISRATHTPAA</sequence>
<feature type="signal peptide" evidence="5">
    <location>
        <begin position="1"/>
        <end position="28"/>
    </location>
</feature>
<dbReference type="RefSeq" id="WP_184477433.1">
    <property type="nucleotide sequence ID" value="NZ_JACHIV010000001.1"/>
</dbReference>
<evidence type="ECO:0000256" key="2">
    <source>
        <dbReference type="ARBA" id="ARBA00022729"/>
    </source>
</evidence>
<dbReference type="Pfam" id="PF08386">
    <property type="entry name" value="Abhydrolase_4"/>
    <property type="match status" value="1"/>
</dbReference>
<dbReference type="Gene3D" id="3.40.50.1820">
    <property type="entry name" value="alpha/beta hydrolase"/>
    <property type="match status" value="1"/>
</dbReference>
<dbReference type="InterPro" id="IPR013595">
    <property type="entry name" value="Pept_S33_TAP-like_C"/>
</dbReference>
<feature type="region of interest" description="Disordered" evidence="4">
    <location>
        <begin position="538"/>
        <end position="576"/>
    </location>
</feature>
<keyword evidence="3" id="KW-0378">Hydrolase</keyword>
<evidence type="ECO:0000256" key="3">
    <source>
        <dbReference type="ARBA" id="ARBA00022801"/>
    </source>
</evidence>
<evidence type="ECO:0000256" key="5">
    <source>
        <dbReference type="SAM" id="SignalP"/>
    </source>
</evidence>
<dbReference type="InterPro" id="IPR000073">
    <property type="entry name" value="AB_hydrolase_1"/>
</dbReference>
<feature type="compositionally biased region" description="Polar residues" evidence="4">
    <location>
        <begin position="564"/>
        <end position="576"/>
    </location>
</feature>
<name>A0A840NEG6_9PSEU</name>
<reference evidence="8 9" key="1">
    <citation type="submission" date="2020-08" db="EMBL/GenBank/DDBJ databases">
        <title>Sequencing the genomes of 1000 actinobacteria strains.</title>
        <authorList>
            <person name="Klenk H.-P."/>
        </authorList>
    </citation>
    <scope>NUCLEOTIDE SEQUENCE [LARGE SCALE GENOMIC DNA]</scope>
    <source>
        <strain evidence="8 9">DSM 45582</strain>
    </source>
</reference>
<organism evidence="8 9">
    <name type="scientific">Saccharopolyspora gloriosae</name>
    <dbReference type="NCBI Taxonomy" id="455344"/>
    <lineage>
        <taxon>Bacteria</taxon>
        <taxon>Bacillati</taxon>
        <taxon>Actinomycetota</taxon>
        <taxon>Actinomycetes</taxon>
        <taxon>Pseudonocardiales</taxon>
        <taxon>Pseudonocardiaceae</taxon>
        <taxon>Saccharopolyspora</taxon>
    </lineage>
</organism>
<evidence type="ECO:0000313" key="9">
    <source>
        <dbReference type="Proteomes" id="UP000580474"/>
    </source>
</evidence>
<gene>
    <name evidence="8" type="ORF">BJ969_000807</name>
</gene>
<dbReference type="InterPro" id="IPR051601">
    <property type="entry name" value="Serine_prot/Carboxylest_S33"/>
</dbReference>
<keyword evidence="9" id="KW-1185">Reference proteome</keyword>